<dbReference type="Proteomes" id="UP000236724">
    <property type="component" value="Unassembled WGS sequence"/>
</dbReference>
<keyword evidence="4 7" id="KW-0812">Transmembrane</keyword>
<evidence type="ECO:0000256" key="3">
    <source>
        <dbReference type="ARBA" id="ARBA00022475"/>
    </source>
</evidence>
<evidence type="ECO:0000313" key="9">
    <source>
        <dbReference type="Proteomes" id="UP000236724"/>
    </source>
</evidence>
<proteinExistence type="inferred from homology"/>
<organism evidence="8 9">
    <name type="scientific">Candidatus Venteria ishoeyi</name>
    <dbReference type="NCBI Taxonomy" id="1899563"/>
    <lineage>
        <taxon>Bacteria</taxon>
        <taxon>Pseudomonadati</taxon>
        <taxon>Pseudomonadota</taxon>
        <taxon>Gammaproteobacteria</taxon>
        <taxon>Thiotrichales</taxon>
        <taxon>Thiotrichaceae</taxon>
        <taxon>Venteria</taxon>
    </lineage>
</organism>
<feature type="transmembrane region" description="Helical" evidence="7">
    <location>
        <begin position="147"/>
        <end position="167"/>
    </location>
</feature>
<protein>
    <submittedName>
        <fullName evidence="8">Teichuronic acid biosynthesis protein TuaB</fullName>
    </submittedName>
</protein>
<comment type="subcellular location">
    <subcellularLocation>
        <location evidence="1">Cell membrane</location>
        <topology evidence="1">Multi-pass membrane protein</topology>
    </subcellularLocation>
</comment>
<evidence type="ECO:0000256" key="4">
    <source>
        <dbReference type="ARBA" id="ARBA00022692"/>
    </source>
</evidence>
<dbReference type="InterPro" id="IPR050833">
    <property type="entry name" value="Poly_Biosynth_Transport"/>
</dbReference>
<dbReference type="OrthoDB" id="9770347at2"/>
<keyword evidence="9" id="KW-1185">Reference proteome</keyword>
<evidence type="ECO:0000256" key="1">
    <source>
        <dbReference type="ARBA" id="ARBA00004651"/>
    </source>
</evidence>
<evidence type="ECO:0000256" key="5">
    <source>
        <dbReference type="ARBA" id="ARBA00022989"/>
    </source>
</evidence>
<evidence type="ECO:0000313" key="8">
    <source>
        <dbReference type="EMBL" id="SEH07126.1"/>
    </source>
</evidence>
<evidence type="ECO:0000256" key="6">
    <source>
        <dbReference type="ARBA" id="ARBA00023136"/>
    </source>
</evidence>
<keyword evidence="3" id="KW-1003">Cell membrane</keyword>
<accession>A0A1H6FD86</accession>
<feature type="transmembrane region" description="Helical" evidence="7">
    <location>
        <begin position="173"/>
        <end position="191"/>
    </location>
</feature>
<feature type="transmembrane region" description="Helical" evidence="7">
    <location>
        <begin position="361"/>
        <end position="379"/>
    </location>
</feature>
<feature type="transmembrane region" description="Helical" evidence="7">
    <location>
        <begin position="296"/>
        <end position="318"/>
    </location>
</feature>
<dbReference type="CDD" id="cd13127">
    <property type="entry name" value="MATE_tuaB_like"/>
    <property type="match status" value="1"/>
</dbReference>
<comment type="similarity">
    <text evidence="2">Belongs to the polysaccharide synthase family.</text>
</comment>
<reference evidence="8 9" key="1">
    <citation type="submission" date="2016-10" db="EMBL/GenBank/DDBJ databases">
        <authorList>
            <person name="de Groot N.N."/>
        </authorList>
    </citation>
    <scope>NUCLEOTIDE SEQUENCE [LARGE SCALE GENOMIC DNA]</scope>
    <source>
        <strain evidence="8">MBHS1</strain>
    </source>
</reference>
<dbReference type="AlphaFoldDB" id="A0A1H6FD86"/>
<name>A0A1H6FD86_9GAMM</name>
<feature type="transmembrane region" description="Helical" evidence="7">
    <location>
        <begin position="117"/>
        <end position="140"/>
    </location>
</feature>
<dbReference type="PANTHER" id="PTHR30250:SF10">
    <property type="entry name" value="LIPOPOLYSACCHARIDE BIOSYNTHESIS PROTEIN WZXC"/>
    <property type="match status" value="1"/>
</dbReference>
<dbReference type="Pfam" id="PF13440">
    <property type="entry name" value="Polysacc_synt_3"/>
    <property type="match status" value="1"/>
</dbReference>
<dbReference type="GO" id="GO:0005886">
    <property type="term" value="C:plasma membrane"/>
    <property type="evidence" value="ECO:0007669"/>
    <property type="project" value="UniProtKB-SubCell"/>
</dbReference>
<sequence>MAIFHHFFANRFIRNSSWIGVSELMARVSRLLTAIILARFLSLEEFGIAALAITVNELVKVFNQNGIGAKIIQAPEAELEAVCNTAYRLNWMVCGSLFVLQCLLAFPLSWFYQQADLIPMVMLLAVVYLFMPSALVQAFLIQRQNRLKVTALVAGVQVTVDNLLTALLAALGLGAWAVVLPKLLVAPIWVIGTRMNQYWRFDPHSGFAHWREILHFGKHVLGVELLKTLRLNLDNLIIGRFLGIEALGIYSFARNAGLGISLSLSSAFNTALFPHLCEGAEDRGLLRKKFLHALKIIAWVMIPLILLQSLLAPWYVPIVFGEKWQVAVPVLLLLCLSAIPRPFGEGAAEVMRVLNKPHIDFYWSSFFSLLFLAIVFISLPWGINGVALGILLIHLIALPAYTVWVVRHYLH</sequence>
<keyword evidence="5 7" id="KW-1133">Transmembrane helix</keyword>
<dbReference type="PANTHER" id="PTHR30250">
    <property type="entry name" value="PST FAMILY PREDICTED COLANIC ACID TRANSPORTER"/>
    <property type="match status" value="1"/>
</dbReference>
<gene>
    <name evidence="8" type="primary">tuaB</name>
    <name evidence="8" type="ORF">MBHS_02998</name>
</gene>
<evidence type="ECO:0000256" key="2">
    <source>
        <dbReference type="ARBA" id="ARBA00007430"/>
    </source>
</evidence>
<keyword evidence="6 7" id="KW-0472">Membrane</keyword>
<evidence type="ECO:0000256" key="7">
    <source>
        <dbReference type="SAM" id="Phobius"/>
    </source>
</evidence>
<feature type="transmembrane region" description="Helical" evidence="7">
    <location>
        <begin position="385"/>
        <end position="406"/>
    </location>
</feature>
<dbReference type="EMBL" id="FMSV02000515">
    <property type="protein sequence ID" value="SEH07126.1"/>
    <property type="molecule type" value="Genomic_DNA"/>
</dbReference>
<dbReference type="RefSeq" id="WP_103920827.1">
    <property type="nucleotide sequence ID" value="NZ_FMSV02000515.1"/>
</dbReference>
<feature type="transmembrane region" description="Helical" evidence="7">
    <location>
        <begin position="89"/>
        <end position="111"/>
    </location>
</feature>